<gene>
    <name evidence="1" type="ORF">SAMN05444405_108103</name>
</gene>
<dbReference type="PANTHER" id="PTHR12993">
    <property type="entry name" value="N-ACETYLGLUCOSAMINYL-PHOSPHATIDYLINOSITOL DE-N-ACETYLASE-RELATED"/>
    <property type="match status" value="1"/>
</dbReference>
<dbReference type="STRING" id="1297750.SAMN05444405_108103"/>
<name>A0A1M5BFZ6_9BACE</name>
<dbReference type="GO" id="GO:0016811">
    <property type="term" value="F:hydrolase activity, acting on carbon-nitrogen (but not peptide) bonds, in linear amides"/>
    <property type="evidence" value="ECO:0007669"/>
    <property type="project" value="TreeGrafter"/>
</dbReference>
<keyword evidence="2" id="KW-1185">Reference proteome</keyword>
<organism evidence="1 2">
    <name type="scientific">Bacteroides luti</name>
    <dbReference type="NCBI Taxonomy" id="1297750"/>
    <lineage>
        <taxon>Bacteria</taxon>
        <taxon>Pseudomonadati</taxon>
        <taxon>Bacteroidota</taxon>
        <taxon>Bacteroidia</taxon>
        <taxon>Bacteroidales</taxon>
        <taxon>Bacteroidaceae</taxon>
        <taxon>Bacteroides</taxon>
    </lineage>
</organism>
<proteinExistence type="predicted"/>
<dbReference type="Gene3D" id="3.40.50.10320">
    <property type="entry name" value="LmbE-like"/>
    <property type="match status" value="1"/>
</dbReference>
<dbReference type="Pfam" id="PF02585">
    <property type="entry name" value="PIG-L"/>
    <property type="match status" value="1"/>
</dbReference>
<dbReference type="Proteomes" id="UP000184509">
    <property type="component" value="Unassembled WGS sequence"/>
</dbReference>
<dbReference type="PANTHER" id="PTHR12993:SF11">
    <property type="entry name" value="N-ACETYLGLUCOSAMINYL-PHOSPHATIDYLINOSITOL DE-N-ACETYLASE"/>
    <property type="match status" value="1"/>
</dbReference>
<sequence length="246" mass="28474">MDTIRYIYRYFRNSILRILALICGRKHKLSTNVIIVAPHPDDEALGCGGLISHLTKSGCTISLIMLTGGENCTSAKSIEKETLKVTRRDLTNKSAIILGIKEENIYFLNFIDGNVCSKDPEITRLKDILNRINADAIYVPHLMDGWNDHVQAHLIIKHIIKDTSTKLYAYCVWFWYTMPFKDTIKLPWKNVRYFSMNKEEHKAKVQSVNIYMKAISPDGIYYSGELPKILLTSCLWKQEIYFRIYN</sequence>
<dbReference type="OrthoDB" id="9790023at2"/>
<evidence type="ECO:0000313" key="1">
    <source>
        <dbReference type="EMBL" id="SHF41474.1"/>
    </source>
</evidence>
<reference evidence="1 2" key="1">
    <citation type="submission" date="2016-11" db="EMBL/GenBank/DDBJ databases">
        <authorList>
            <person name="Jaros S."/>
            <person name="Januszkiewicz K."/>
            <person name="Wedrychowicz H."/>
        </authorList>
    </citation>
    <scope>NUCLEOTIDE SEQUENCE [LARGE SCALE GENOMIC DNA]</scope>
    <source>
        <strain evidence="1 2">DSM 26991</strain>
    </source>
</reference>
<protein>
    <submittedName>
        <fullName evidence="1">N-acetylglucosaminyl deacetylase, LmbE family</fullName>
    </submittedName>
</protein>
<accession>A0A1M5BFZ6</accession>
<dbReference type="SUPFAM" id="SSF102588">
    <property type="entry name" value="LmbE-like"/>
    <property type="match status" value="1"/>
</dbReference>
<evidence type="ECO:0000313" key="2">
    <source>
        <dbReference type="Proteomes" id="UP000184509"/>
    </source>
</evidence>
<dbReference type="InterPro" id="IPR003737">
    <property type="entry name" value="GlcNAc_PI_deacetylase-related"/>
</dbReference>
<dbReference type="AlphaFoldDB" id="A0A1M5BFZ6"/>
<dbReference type="InterPro" id="IPR024078">
    <property type="entry name" value="LmbE-like_dom_sf"/>
</dbReference>
<dbReference type="RefSeq" id="WP_073401404.1">
    <property type="nucleotide sequence ID" value="NZ_FQTV01000008.1"/>
</dbReference>
<dbReference type="EMBL" id="FQTV01000008">
    <property type="protein sequence ID" value="SHF41474.1"/>
    <property type="molecule type" value="Genomic_DNA"/>
</dbReference>